<sequence length="379" mass="44020">MAASRFIDGFWCRLYLVVWVALLYLPPQGIAQVYTANLYSLGTRQEGQEAKQKDLFSEDSLLKFTLVANYQRLLKDRGDERKYHSATLSYADQTGAMVNVPLKVMVRGNRRRDANVCRFPPLMLNLIRKEMPKGTLFEGQNKLKLVTHCIGEDYVLREYLVYKVYNILAEESYRVRLCQVTYQDSTGDRREKVRYAFLIEDDKTLTKRANMKRIPEKRNITMDQTEQRAMARLALFQYMIGNTDWSVPYRHNIDLLAPDSLSPSIPVPFDFDYAGIVGAPYAVPPPELGIKSVKQRLYRAYSFPENVHRETVNTFNSYRTPIYAVYRQCEPLSKTGLRQSLSYLDSFYDIINNPRKFEREIVKVGARNEKGYVTVRGLK</sequence>
<organism evidence="1 2">
    <name type="scientific">Pontibacter indicus</name>
    <dbReference type="NCBI Taxonomy" id="1317125"/>
    <lineage>
        <taxon>Bacteria</taxon>
        <taxon>Pseudomonadati</taxon>
        <taxon>Bacteroidota</taxon>
        <taxon>Cytophagia</taxon>
        <taxon>Cytophagales</taxon>
        <taxon>Hymenobacteraceae</taxon>
        <taxon>Pontibacter</taxon>
    </lineage>
</organism>
<keyword evidence="2" id="KW-1185">Reference proteome</keyword>
<dbReference type="EMBL" id="FTPP01000001">
    <property type="protein sequence ID" value="SIT86284.1"/>
    <property type="molecule type" value="Genomic_DNA"/>
</dbReference>
<dbReference type="AlphaFoldDB" id="A0A1R3X691"/>
<reference evidence="2" key="1">
    <citation type="submission" date="2017-01" db="EMBL/GenBank/DDBJ databases">
        <authorList>
            <person name="Varghese N."/>
            <person name="Submissions S."/>
        </authorList>
    </citation>
    <scope>NUCLEOTIDE SEQUENCE [LARGE SCALE GENOMIC DNA]</scope>
    <source>
        <strain evidence="2">LP100</strain>
    </source>
</reference>
<evidence type="ECO:0000313" key="2">
    <source>
        <dbReference type="Proteomes" id="UP000187181"/>
    </source>
</evidence>
<dbReference type="Proteomes" id="UP000187181">
    <property type="component" value="Unassembled WGS sequence"/>
</dbReference>
<proteinExistence type="predicted"/>
<evidence type="ECO:0000313" key="1">
    <source>
        <dbReference type="EMBL" id="SIT86284.1"/>
    </source>
</evidence>
<accession>A0A1R3X691</accession>
<gene>
    <name evidence="1" type="ORF">SAMN05444128_1697</name>
</gene>
<name>A0A1R3X691_9BACT</name>
<dbReference type="RefSeq" id="WP_244554641.1">
    <property type="nucleotide sequence ID" value="NZ_FTPP01000001.1"/>
</dbReference>
<dbReference type="STRING" id="1317125.SAMN05444128_1697"/>
<protein>
    <submittedName>
        <fullName evidence="1">Uncharacterized protein</fullName>
    </submittedName>
</protein>